<dbReference type="Proteomes" id="UP001206925">
    <property type="component" value="Unassembled WGS sequence"/>
</dbReference>
<dbReference type="Pfam" id="PF25072">
    <property type="entry name" value="DUF7796"/>
    <property type="match status" value="1"/>
</dbReference>
<evidence type="ECO:0000313" key="2">
    <source>
        <dbReference type="EMBL" id="KAI7756084.1"/>
    </source>
</evidence>
<keyword evidence="3" id="KW-1185">Reference proteome</keyword>
<dbReference type="PANTHER" id="PTHR35112:SF1">
    <property type="entry name" value="RING_FYVE_PHD ZINC FINGER SUPERFAMILY PROTEIN"/>
    <property type="match status" value="1"/>
</dbReference>
<feature type="domain" description="DUF7796" evidence="1">
    <location>
        <begin position="1"/>
        <end position="224"/>
    </location>
</feature>
<proteinExistence type="predicted"/>
<dbReference type="AlphaFoldDB" id="A0AAD5GWY6"/>
<gene>
    <name evidence="2" type="ORF">M8C21_020998</name>
</gene>
<dbReference type="EMBL" id="JAMZMK010000600">
    <property type="protein sequence ID" value="KAI7756084.1"/>
    <property type="molecule type" value="Genomic_DNA"/>
</dbReference>
<organism evidence="2 3">
    <name type="scientific">Ambrosia artemisiifolia</name>
    <name type="common">Common ragweed</name>
    <dbReference type="NCBI Taxonomy" id="4212"/>
    <lineage>
        <taxon>Eukaryota</taxon>
        <taxon>Viridiplantae</taxon>
        <taxon>Streptophyta</taxon>
        <taxon>Embryophyta</taxon>
        <taxon>Tracheophyta</taxon>
        <taxon>Spermatophyta</taxon>
        <taxon>Magnoliopsida</taxon>
        <taxon>eudicotyledons</taxon>
        <taxon>Gunneridae</taxon>
        <taxon>Pentapetalae</taxon>
        <taxon>asterids</taxon>
        <taxon>campanulids</taxon>
        <taxon>Asterales</taxon>
        <taxon>Asteraceae</taxon>
        <taxon>Asteroideae</taxon>
        <taxon>Heliantheae alliance</taxon>
        <taxon>Heliantheae</taxon>
        <taxon>Ambrosia</taxon>
    </lineage>
</organism>
<reference evidence="2" key="1">
    <citation type="submission" date="2022-06" db="EMBL/GenBank/DDBJ databases">
        <title>Uncovering the hologenomic basis of an extraordinary plant invasion.</title>
        <authorList>
            <person name="Bieker V.C."/>
            <person name="Martin M.D."/>
            <person name="Gilbert T."/>
            <person name="Hodgins K."/>
            <person name="Battlay P."/>
            <person name="Petersen B."/>
            <person name="Wilson J."/>
        </authorList>
    </citation>
    <scope>NUCLEOTIDE SEQUENCE</scope>
    <source>
        <strain evidence="2">AA19_3_7</strain>
        <tissue evidence="2">Leaf</tissue>
    </source>
</reference>
<protein>
    <recommendedName>
        <fullName evidence="1">DUF7796 domain-containing protein</fullName>
    </recommendedName>
</protein>
<sequence length="229" mass="26062">MIQSYQHQHNFTYNWIVRTRVDGYWSSPLPPELFIPKQYVVPSGSSYGGFNDRFGVGDYTTSIAALSRLSIIPELDLAEFRYLNSESAFQAQLSIRNITCVTKRVVPFCIVSDRRYRFPPKRLDVPVAAISSTGPLNGAKCRPYRGWNWADNGDSGIRLCDAHRKWEDGWPDIFDHVAGSKLATKRKWVSELSISRCVADFEEMRRRTPLWEVPLAVNVCSYGSDSALT</sequence>
<comment type="caution">
    <text evidence="2">The sequence shown here is derived from an EMBL/GenBank/DDBJ whole genome shotgun (WGS) entry which is preliminary data.</text>
</comment>
<dbReference type="PANTHER" id="PTHR35112">
    <property type="entry name" value="OS08G0360500 PROTEIN"/>
    <property type="match status" value="1"/>
</dbReference>
<dbReference type="InterPro" id="IPR056698">
    <property type="entry name" value="DUF7796"/>
</dbReference>
<accession>A0AAD5GWY6</accession>
<evidence type="ECO:0000259" key="1">
    <source>
        <dbReference type="Pfam" id="PF25072"/>
    </source>
</evidence>
<name>A0AAD5GWY6_AMBAR</name>
<evidence type="ECO:0000313" key="3">
    <source>
        <dbReference type="Proteomes" id="UP001206925"/>
    </source>
</evidence>